<name>A0ACC0ULE6_9AGAM</name>
<accession>A0ACC0ULE6</accession>
<comment type="caution">
    <text evidence="1">The sequence shown here is derived from an EMBL/GenBank/DDBJ whole genome shotgun (WGS) entry which is preliminary data.</text>
</comment>
<gene>
    <name evidence="1" type="ORF">F5148DRAFT_123292</name>
</gene>
<dbReference type="Proteomes" id="UP001207468">
    <property type="component" value="Unassembled WGS sequence"/>
</dbReference>
<protein>
    <submittedName>
        <fullName evidence="1">Glycoside hydrolase family 5 protein</fullName>
    </submittedName>
</protein>
<organism evidence="1 2">
    <name type="scientific">Russula earlei</name>
    <dbReference type="NCBI Taxonomy" id="71964"/>
    <lineage>
        <taxon>Eukaryota</taxon>
        <taxon>Fungi</taxon>
        <taxon>Dikarya</taxon>
        <taxon>Basidiomycota</taxon>
        <taxon>Agaricomycotina</taxon>
        <taxon>Agaricomycetes</taxon>
        <taxon>Russulales</taxon>
        <taxon>Russulaceae</taxon>
        <taxon>Russula</taxon>
    </lineage>
</organism>
<proteinExistence type="predicted"/>
<keyword evidence="1" id="KW-0378">Hydrolase</keyword>
<sequence>MWWRFTPLLGLVAAPALAAHPQCILALPSTNPTPLAAHSPTSSVPVSSQTSTFPTPSSTPFVAFPYGSTPIRGVNLGGWFVLEPWITPSIFINTKNDAIVDEYTFGQMQDYQTALGVLRQHWDTWITEEDFMAIAAAGLTHVRLPIGYWSVPSNVSVSPYIPGAWSYIQRAVTWARKHGLHTIIDLHGAPGSQNGYDNSGRRTNSPQWALHPANVNATLAIMQVIASQLGPQVDAIELLNEVAGFYGQVWDSAVRDYWRRGFDAVRQAAGDDVVVVLGDAFEGVNNWQGFFPDPQGNRVMMDYHEYQIFSDGELSRSHDQHIQFVCRNILPNLAAFASNNMWTVSGEWSTAITDCAQWLNGRGTGARWDGSIGGGGTIFGSCEGFTGNWTTFSQDYVAFLRKYWEVQVELGEAVQGWIYWTWKTESADEWSYQKGVEGGWIPQDPSQRLYPGLCNGT</sequence>
<keyword evidence="2" id="KW-1185">Reference proteome</keyword>
<reference evidence="1" key="1">
    <citation type="submission" date="2021-03" db="EMBL/GenBank/DDBJ databases">
        <title>Evolutionary priming and transition to the ectomycorrhizal habit in an iconic lineage of mushroom-forming fungi: is preadaptation a requirement?</title>
        <authorList>
            <consortium name="DOE Joint Genome Institute"/>
            <person name="Looney B.P."/>
            <person name="Miyauchi S."/>
            <person name="Morin E."/>
            <person name="Drula E."/>
            <person name="Courty P.E."/>
            <person name="Chicoki N."/>
            <person name="Fauchery L."/>
            <person name="Kohler A."/>
            <person name="Kuo A."/>
            <person name="LaButti K."/>
            <person name="Pangilinan J."/>
            <person name="Lipzen A."/>
            <person name="Riley R."/>
            <person name="Andreopoulos W."/>
            <person name="He G."/>
            <person name="Johnson J."/>
            <person name="Barry K.W."/>
            <person name="Grigoriev I.V."/>
            <person name="Nagy L."/>
            <person name="Hibbett D."/>
            <person name="Henrissat B."/>
            <person name="Matheny P.B."/>
            <person name="Labbe J."/>
            <person name="Martin A.F."/>
        </authorList>
    </citation>
    <scope>NUCLEOTIDE SEQUENCE</scope>
    <source>
        <strain evidence="1">BPL698</strain>
    </source>
</reference>
<evidence type="ECO:0000313" key="1">
    <source>
        <dbReference type="EMBL" id="KAI9512041.1"/>
    </source>
</evidence>
<dbReference type="EMBL" id="JAGFNK010000013">
    <property type="protein sequence ID" value="KAI9512041.1"/>
    <property type="molecule type" value="Genomic_DNA"/>
</dbReference>
<evidence type="ECO:0000313" key="2">
    <source>
        <dbReference type="Proteomes" id="UP001207468"/>
    </source>
</evidence>